<dbReference type="EMBL" id="CM003606">
    <property type="protein sequence ID" value="KYP68295.1"/>
    <property type="molecule type" value="Genomic_DNA"/>
</dbReference>
<dbReference type="InterPro" id="IPR039537">
    <property type="entry name" value="Retrotran_Ty1/copia-like"/>
</dbReference>
<feature type="domain" description="Integrase catalytic" evidence="1">
    <location>
        <begin position="44"/>
        <end position="166"/>
    </location>
</feature>
<dbReference type="Pfam" id="PF00665">
    <property type="entry name" value="rve"/>
    <property type="match status" value="1"/>
</dbReference>
<dbReference type="Gene3D" id="3.30.420.10">
    <property type="entry name" value="Ribonuclease H-like superfamily/Ribonuclease H"/>
    <property type="match status" value="1"/>
</dbReference>
<dbReference type="Gramene" id="C.cajan_21286.t">
    <property type="protein sequence ID" value="C.cajan_21286.t"/>
    <property type="gene ID" value="C.cajan_21286"/>
</dbReference>
<organism evidence="2 3">
    <name type="scientific">Cajanus cajan</name>
    <name type="common">Pigeon pea</name>
    <name type="synonym">Cajanus indicus</name>
    <dbReference type="NCBI Taxonomy" id="3821"/>
    <lineage>
        <taxon>Eukaryota</taxon>
        <taxon>Viridiplantae</taxon>
        <taxon>Streptophyta</taxon>
        <taxon>Embryophyta</taxon>
        <taxon>Tracheophyta</taxon>
        <taxon>Spermatophyta</taxon>
        <taxon>Magnoliopsida</taxon>
        <taxon>eudicotyledons</taxon>
        <taxon>Gunneridae</taxon>
        <taxon>Pentapetalae</taxon>
        <taxon>rosids</taxon>
        <taxon>fabids</taxon>
        <taxon>Fabales</taxon>
        <taxon>Fabaceae</taxon>
        <taxon>Papilionoideae</taxon>
        <taxon>50 kb inversion clade</taxon>
        <taxon>NPAAA clade</taxon>
        <taxon>indigoferoid/millettioid clade</taxon>
        <taxon>Phaseoleae</taxon>
        <taxon>Cajanus</taxon>
    </lineage>
</organism>
<dbReference type="Pfam" id="PF13976">
    <property type="entry name" value="gag_pre-integrs"/>
    <property type="match status" value="1"/>
</dbReference>
<dbReference type="PANTHER" id="PTHR42648">
    <property type="entry name" value="TRANSPOSASE, PUTATIVE-RELATED"/>
    <property type="match status" value="1"/>
</dbReference>
<dbReference type="CDD" id="cd09272">
    <property type="entry name" value="RNase_HI_RT_Ty1"/>
    <property type="match status" value="1"/>
</dbReference>
<dbReference type="PROSITE" id="PS50994">
    <property type="entry name" value="INTEGRASE"/>
    <property type="match status" value="1"/>
</dbReference>
<reference evidence="2 3" key="1">
    <citation type="journal article" date="2012" name="Nat. Biotechnol.">
        <title>Draft genome sequence of pigeonpea (Cajanus cajan), an orphan legume crop of resource-poor farmers.</title>
        <authorList>
            <person name="Varshney R.K."/>
            <person name="Chen W."/>
            <person name="Li Y."/>
            <person name="Bharti A.K."/>
            <person name="Saxena R.K."/>
            <person name="Schlueter J.A."/>
            <person name="Donoghue M.T."/>
            <person name="Azam S."/>
            <person name="Fan G."/>
            <person name="Whaley A.M."/>
            <person name="Farmer A.D."/>
            <person name="Sheridan J."/>
            <person name="Iwata A."/>
            <person name="Tuteja R."/>
            <person name="Penmetsa R.V."/>
            <person name="Wu W."/>
            <person name="Upadhyaya H.D."/>
            <person name="Yang S.P."/>
            <person name="Shah T."/>
            <person name="Saxena K.B."/>
            <person name="Michael T."/>
            <person name="McCombie W.R."/>
            <person name="Yang B."/>
            <person name="Zhang G."/>
            <person name="Yang H."/>
            <person name="Wang J."/>
            <person name="Spillane C."/>
            <person name="Cook D.R."/>
            <person name="May G.D."/>
            <person name="Xu X."/>
            <person name="Jackson S.A."/>
        </authorList>
    </citation>
    <scope>NUCLEOTIDE SEQUENCE [LARGE SCALE GENOMIC DNA]</scope>
    <source>
        <strain evidence="3">cv. Asha</strain>
    </source>
</reference>
<proteinExistence type="predicted"/>
<sequence>MWHNRLGHPNSHVLSTLLKSGSLGNKDFSVPFDCTTCKLGKSKVLPFPNNASRATHCFDIIHSDVWGISPVVSHACYKYFVTFIDDYSRFTWIYFLRSKVEVFSVFQRFFALLETQFSAHINILRSDSGGEYMSHEFQSFLQNQGIISQRSCPSTSQQNGVAKRKNCHLLDVVRTFCLNHLFLLAFGQPDSTPLHADNTSAIQIAANPVFHQRTKHIEVDCHYIREALTSKVIFLPYISTNLQVANIFTKTMTRQRHQFLVGKLLLVDLPASI</sequence>
<dbReference type="AlphaFoldDB" id="A0A151TML5"/>
<dbReference type="InterPro" id="IPR012337">
    <property type="entry name" value="RNaseH-like_sf"/>
</dbReference>
<dbReference type="InterPro" id="IPR025724">
    <property type="entry name" value="GAG-pre-integrase_dom"/>
</dbReference>
<keyword evidence="3" id="KW-1185">Reference proteome</keyword>
<name>A0A151TML5_CAJCA</name>
<dbReference type="GO" id="GO:0003676">
    <property type="term" value="F:nucleic acid binding"/>
    <property type="evidence" value="ECO:0007669"/>
    <property type="project" value="InterPro"/>
</dbReference>
<dbReference type="SUPFAM" id="SSF53098">
    <property type="entry name" value="Ribonuclease H-like"/>
    <property type="match status" value="1"/>
</dbReference>
<gene>
    <name evidence="2" type="ORF">KK1_021916</name>
</gene>
<dbReference type="GO" id="GO:0015074">
    <property type="term" value="P:DNA integration"/>
    <property type="evidence" value="ECO:0007669"/>
    <property type="project" value="InterPro"/>
</dbReference>
<evidence type="ECO:0000259" key="1">
    <source>
        <dbReference type="PROSITE" id="PS50994"/>
    </source>
</evidence>
<protein>
    <submittedName>
        <fullName evidence="2">Retrovirus-related Pol polyprotein from transposon TNT 1-94</fullName>
    </submittedName>
</protein>
<dbReference type="InterPro" id="IPR001584">
    <property type="entry name" value="Integrase_cat-core"/>
</dbReference>
<evidence type="ECO:0000313" key="2">
    <source>
        <dbReference type="EMBL" id="KYP68295.1"/>
    </source>
</evidence>
<accession>A0A151TML5</accession>
<dbReference type="Proteomes" id="UP000075243">
    <property type="component" value="Chromosome 4"/>
</dbReference>
<evidence type="ECO:0000313" key="3">
    <source>
        <dbReference type="Proteomes" id="UP000075243"/>
    </source>
</evidence>
<dbReference type="PANTHER" id="PTHR42648:SF28">
    <property type="entry name" value="TRANSPOSON-ENCODED PROTEIN WITH RIBONUCLEASE H-LIKE AND RETROVIRUS ZINC FINGER-LIKE DOMAINS"/>
    <property type="match status" value="1"/>
</dbReference>
<dbReference type="InterPro" id="IPR036397">
    <property type="entry name" value="RNaseH_sf"/>
</dbReference>